<dbReference type="AlphaFoldDB" id="A0A222W0Y5"/>
<evidence type="ECO:0000313" key="2">
    <source>
        <dbReference type="Proteomes" id="UP000199494"/>
    </source>
</evidence>
<proteinExistence type="predicted"/>
<keyword evidence="2" id="KW-1185">Reference proteome</keyword>
<reference evidence="1 2" key="1">
    <citation type="submission" date="2016-10" db="EMBL/GenBank/DDBJ databases">
        <authorList>
            <person name="de Groot N.N."/>
        </authorList>
    </citation>
    <scope>NUCLEOTIDE SEQUENCE [LARGE SCALE GENOMIC DNA]</scope>
    <source>
        <strain evidence="1 2">CGMCC 4.5506</strain>
    </source>
</reference>
<dbReference type="EMBL" id="FMZE01000015">
    <property type="protein sequence ID" value="SDD95673.1"/>
    <property type="molecule type" value="Genomic_DNA"/>
</dbReference>
<name>A0A222W0Y5_9PSEU</name>
<dbReference type="KEGG" id="pmad:BAY61_31810"/>
<protein>
    <submittedName>
        <fullName evidence="1">Uncharacterized protein</fullName>
    </submittedName>
</protein>
<accession>A0A222W0Y5</accession>
<organism evidence="1 2">
    <name type="scientific">Prauserella marina</name>
    <dbReference type="NCBI Taxonomy" id="530584"/>
    <lineage>
        <taxon>Bacteria</taxon>
        <taxon>Bacillati</taxon>
        <taxon>Actinomycetota</taxon>
        <taxon>Actinomycetes</taxon>
        <taxon>Pseudonocardiales</taxon>
        <taxon>Pseudonocardiaceae</taxon>
        <taxon>Prauserella</taxon>
    </lineage>
</organism>
<evidence type="ECO:0000313" key="1">
    <source>
        <dbReference type="EMBL" id="SDD95673.1"/>
    </source>
</evidence>
<sequence length="97" mass="10703">MSITSLRAGQVRAENLFKIAQQQRAAAATLEERTTLSASERLEAAELRSHVAMIYQAIGEAYPIWARLWERLAAAEYAAAGRHELGAYLTEDQVQAA</sequence>
<gene>
    <name evidence="1" type="ORF">SAMN05421630_11529</name>
</gene>
<dbReference type="Proteomes" id="UP000199494">
    <property type="component" value="Unassembled WGS sequence"/>
</dbReference>